<evidence type="ECO:0000256" key="1">
    <source>
        <dbReference type="SAM" id="MobiDB-lite"/>
    </source>
</evidence>
<dbReference type="EMBL" id="LNZH02000211">
    <property type="protein sequence ID" value="OCB85226.1"/>
    <property type="molecule type" value="Genomic_DNA"/>
</dbReference>
<reference evidence="2" key="1">
    <citation type="submission" date="2016-06" db="EMBL/GenBank/DDBJ databases">
        <title>Draft Genome sequence of the fungus Inonotus baumii.</title>
        <authorList>
            <person name="Zhu H."/>
            <person name="Lin W."/>
        </authorList>
    </citation>
    <scope>NUCLEOTIDE SEQUENCE</scope>
    <source>
        <strain evidence="2">821</strain>
    </source>
</reference>
<keyword evidence="3" id="KW-1185">Reference proteome</keyword>
<evidence type="ECO:0000313" key="2">
    <source>
        <dbReference type="EMBL" id="OCB85226.1"/>
    </source>
</evidence>
<gene>
    <name evidence="2" type="ORF">A7U60_g7853</name>
</gene>
<proteinExistence type="predicted"/>
<protein>
    <submittedName>
        <fullName evidence="2">Uncharacterized protein</fullName>
    </submittedName>
</protein>
<feature type="region of interest" description="Disordered" evidence="1">
    <location>
        <begin position="34"/>
        <end position="72"/>
    </location>
</feature>
<name>A0A9Q5HSJ6_SANBA</name>
<dbReference type="Proteomes" id="UP000757232">
    <property type="component" value="Unassembled WGS sequence"/>
</dbReference>
<accession>A0A9Q5HSJ6</accession>
<comment type="caution">
    <text evidence="2">The sequence shown here is derived from an EMBL/GenBank/DDBJ whole genome shotgun (WGS) entry which is preliminary data.</text>
</comment>
<organism evidence="2 3">
    <name type="scientific">Sanghuangporus baumii</name>
    <name type="common">Phellinus baumii</name>
    <dbReference type="NCBI Taxonomy" id="108892"/>
    <lineage>
        <taxon>Eukaryota</taxon>
        <taxon>Fungi</taxon>
        <taxon>Dikarya</taxon>
        <taxon>Basidiomycota</taxon>
        <taxon>Agaricomycotina</taxon>
        <taxon>Agaricomycetes</taxon>
        <taxon>Hymenochaetales</taxon>
        <taxon>Hymenochaetaceae</taxon>
        <taxon>Sanghuangporus</taxon>
    </lineage>
</organism>
<evidence type="ECO:0000313" key="3">
    <source>
        <dbReference type="Proteomes" id="UP000757232"/>
    </source>
</evidence>
<feature type="compositionally biased region" description="Basic and acidic residues" evidence="1">
    <location>
        <begin position="53"/>
        <end position="66"/>
    </location>
</feature>
<dbReference type="AlphaFoldDB" id="A0A9Q5HSJ6"/>
<sequence>MSDNIETAKKRYSQQLAAYTRQQFRVAQSALEAARAANGTNGDSRPRAAAGEDSGRHRSRSRDSHRTRNFRVVDFAQKAPLVNGTA</sequence>